<dbReference type="Pfam" id="PF22770">
    <property type="entry name" value="POP1_C"/>
    <property type="match status" value="1"/>
</dbReference>
<dbReference type="GO" id="GO:0001682">
    <property type="term" value="P:tRNA 5'-leader removal"/>
    <property type="evidence" value="ECO:0007669"/>
    <property type="project" value="InterPro"/>
</dbReference>
<dbReference type="Proteomes" id="UP001175228">
    <property type="component" value="Unassembled WGS sequence"/>
</dbReference>
<feature type="domain" description="Pop1 N-terminal" evidence="5">
    <location>
        <begin position="59"/>
        <end position="116"/>
    </location>
</feature>
<feature type="domain" description="POP1 C-terminal" evidence="7">
    <location>
        <begin position="739"/>
        <end position="803"/>
    </location>
</feature>
<reference evidence="8" key="1">
    <citation type="submission" date="2023-06" db="EMBL/GenBank/DDBJ databases">
        <authorList>
            <consortium name="Lawrence Berkeley National Laboratory"/>
            <person name="Ahrendt S."/>
            <person name="Sahu N."/>
            <person name="Indic B."/>
            <person name="Wong-Bajracharya J."/>
            <person name="Merenyi Z."/>
            <person name="Ke H.-M."/>
            <person name="Monk M."/>
            <person name="Kocsube S."/>
            <person name="Drula E."/>
            <person name="Lipzen A."/>
            <person name="Balint B."/>
            <person name="Henrissat B."/>
            <person name="Andreopoulos B."/>
            <person name="Martin F.M."/>
            <person name="Harder C.B."/>
            <person name="Rigling D."/>
            <person name="Ford K.L."/>
            <person name="Foster G.D."/>
            <person name="Pangilinan J."/>
            <person name="Papanicolaou A."/>
            <person name="Barry K."/>
            <person name="LaButti K."/>
            <person name="Viragh M."/>
            <person name="Koriabine M."/>
            <person name="Yan M."/>
            <person name="Riley R."/>
            <person name="Champramary S."/>
            <person name="Plett K.L."/>
            <person name="Tsai I.J."/>
            <person name="Slot J."/>
            <person name="Sipos G."/>
            <person name="Plett J."/>
            <person name="Nagy L.G."/>
            <person name="Grigoriev I.V."/>
        </authorList>
    </citation>
    <scope>NUCLEOTIDE SEQUENCE</scope>
    <source>
        <strain evidence="8">HWK02</strain>
    </source>
</reference>
<dbReference type="EMBL" id="JAUEPU010000003">
    <property type="protein sequence ID" value="KAK0504008.1"/>
    <property type="molecule type" value="Genomic_DNA"/>
</dbReference>
<dbReference type="PANTHER" id="PTHR22731">
    <property type="entry name" value="RIBONUCLEASES P/MRP PROTEIN SUBUNIT POP1"/>
    <property type="match status" value="1"/>
</dbReference>
<organism evidence="8 9">
    <name type="scientific">Armillaria luteobubalina</name>
    <dbReference type="NCBI Taxonomy" id="153913"/>
    <lineage>
        <taxon>Eukaryota</taxon>
        <taxon>Fungi</taxon>
        <taxon>Dikarya</taxon>
        <taxon>Basidiomycota</taxon>
        <taxon>Agaricomycotina</taxon>
        <taxon>Agaricomycetes</taxon>
        <taxon>Agaricomycetidae</taxon>
        <taxon>Agaricales</taxon>
        <taxon>Marasmiineae</taxon>
        <taxon>Physalacriaceae</taxon>
        <taxon>Armillaria</taxon>
    </lineage>
</organism>
<evidence type="ECO:0000256" key="2">
    <source>
        <dbReference type="ARBA" id="ARBA00022694"/>
    </source>
</evidence>
<comment type="caution">
    <text evidence="8">The sequence shown here is derived from an EMBL/GenBank/DDBJ whole genome shotgun (WGS) entry which is preliminary data.</text>
</comment>
<evidence type="ECO:0000259" key="7">
    <source>
        <dbReference type="Pfam" id="PF22770"/>
    </source>
</evidence>
<comment type="subcellular location">
    <subcellularLocation>
        <location evidence="1">Nucleus</location>
    </subcellularLocation>
</comment>
<feature type="domain" description="Pop1 N-terminal" evidence="5">
    <location>
        <begin position="118"/>
        <end position="183"/>
    </location>
</feature>
<evidence type="ECO:0000256" key="3">
    <source>
        <dbReference type="ARBA" id="ARBA00023242"/>
    </source>
</evidence>
<evidence type="ECO:0000256" key="4">
    <source>
        <dbReference type="SAM" id="MobiDB-lite"/>
    </source>
</evidence>
<evidence type="ECO:0000259" key="5">
    <source>
        <dbReference type="Pfam" id="PF06978"/>
    </source>
</evidence>
<dbReference type="InterPro" id="IPR009723">
    <property type="entry name" value="Pop1_N"/>
</dbReference>
<dbReference type="Pfam" id="PF08170">
    <property type="entry name" value="POPLD"/>
    <property type="match status" value="1"/>
</dbReference>
<dbReference type="Gene3D" id="3.30.1360.120">
    <property type="entry name" value="Probable tRNA modification gtpase trme, domain 1"/>
    <property type="match status" value="1"/>
</dbReference>
<accession>A0AA39QLV4</accession>
<dbReference type="GO" id="GO:0000172">
    <property type="term" value="C:ribonuclease MRP complex"/>
    <property type="evidence" value="ECO:0007669"/>
    <property type="project" value="InterPro"/>
</dbReference>
<feature type="region of interest" description="Disordered" evidence="4">
    <location>
        <begin position="244"/>
        <end position="273"/>
    </location>
</feature>
<keyword evidence="2" id="KW-0819">tRNA processing</keyword>
<dbReference type="Pfam" id="PF06978">
    <property type="entry name" value="POP1_N"/>
    <property type="match status" value="2"/>
</dbReference>
<evidence type="ECO:0000313" key="8">
    <source>
        <dbReference type="EMBL" id="KAK0504008.1"/>
    </source>
</evidence>
<dbReference type="InterPro" id="IPR039182">
    <property type="entry name" value="Pop1"/>
</dbReference>
<feature type="domain" description="POPLD" evidence="6">
    <location>
        <begin position="505"/>
        <end position="596"/>
    </location>
</feature>
<keyword evidence="3" id="KW-0539">Nucleus</keyword>
<dbReference type="GO" id="GO:0005655">
    <property type="term" value="C:nucleolar ribonuclease P complex"/>
    <property type="evidence" value="ECO:0007669"/>
    <property type="project" value="InterPro"/>
</dbReference>
<evidence type="ECO:0000313" key="9">
    <source>
        <dbReference type="Proteomes" id="UP001175228"/>
    </source>
</evidence>
<evidence type="ECO:0000256" key="1">
    <source>
        <dbReference type="ARBA" id="ARBA00004123"/>
    </source>
</evidence>
<sequence length="806" mass="89923">MAQKRPNSGEGLSGRERKKLKIADARTIAVQAVQPNAEAGPSRVDSMARLPGVIDVEAFTEARSFEISAMQNAMKTASSSSTQRAWQALPRHLRRRAASHDVRRVPVRLREKAKAESFLKRQRDKIWLETHLWHAKRMKMENMWGYRLAVHPSEKAFRPSHRAAVRGSILHDASYQSLIELKGPQKFLTRIMEHCCDPQELSPGNRRYVLGARTLSTHMYQPTLYPHGLIAPITIMWRPFTSSKPEAAEEPEEISTEPSQAKRKRKGKGKEKVTKDIDILPNEEMIRVVWIRSHPVTHDEVFTALQTAASSVLDEINKELASDQVVDVEIADLRGKVNVFEIMGPKSSQVLKGALQPIASDDRASFEEFWSSLADVQTTGSLPRGMIVGFTVNDPRLKFPPKNAKLNVSTPLNVLTMPSSALAQSDVWDETTRNTLKTPKYKKKDLDERRSKNAIPGTHLTPLRQDNRIPVILIQRSLESSSLASIPNGEKRRPGGAEDGGAIHGWTLIIPAGWSMAFFSSLTYTGTRVGGQRECQSQAFESGISYFPRDYPFTSAYDKYAQEYEAETRETWERKPPAKRPNFEKLGTKNPWRADWEAVLGFSEEGTGDGYVSTQRGEGEEADRATPWLLRGPTAIINNLSNLSSTDVGLLAEVNRIRSKRDLGPLDSAIKSGDLLKGALVTVKVKMHRRGSPEDLAVIYSMSDDELVSWEKSIRKSVADLVEDDNSSEDLGYDLGASPTIGWVTTGHFSLLRGEGFACGVVPLTKVLELRKQARRLCKSEIIAPVKIRNPASETCRAAYIQVTDL</sequence>
<proteinExistence type="predicted"/>
<dbReference type="AlphaFoldDB" id="A0AA39QLV4"/>
<protein>
    <submittedName>
        <fullName evidence="8">POP1-domain-containing protein</fullName>
    </submittedName>
</protein>
<keyword evidence="9" id="KW-1185">Reference proteome</keyword>
<dbReference type="InterPro" id="IPR027266">
    <property type="entry name" value="TrmE/GcvT-like"/>
</dbReference>
<dbReference type="InterPro" id="IPR055079">
    <property type="entry name" value="POP1_C"/>
</dbReference>
<evidence type="ECO:0000259" key="6">
    <source>
        <dbReference type="Pfam" id="PF08170"/>
    </source>
</evidence>
<gene>
    <name evidence="8" type="ORF">EDD18DRAFT_1131700</name>
</gene>
<name>A0AA39QLV4_9AGAR</name>
<dbReference type="InterPro" id="IPR012590">
    <property type="entry name" value="POPLD_dom"/>
</dbReference>
<dbReference type="PANTHER" id="PTHR22731:SF3">
    <property type="entry name" value="RIBONUCLEASES P_MRP PROTEIN SUBUNIT POP1"/>
    <property type="match status" value="1"/>
</dbReference>